<dbReference type="GO" id="GO:0006357">
    <property type="term" value="P:regulation of transcription by RNA polymerase II"/>
    <property type="evidence" value="ECO:0000318"/>
    <property type="project" value="GO_Central"/>
</dbReference>
<keyword evidence="2" id="KW-0479">Metal-binding</keyword>
<accession>A0A9R1X847</accession>
<dbReference type="Gene3D" id="3.30.40.10">
    <property type="entry name" value="Zinc/RING finger domain, C3HC4 (zinc finger)"/>
    <property type="match status" value="1"/>
</dbReference>
<dbReference type="InterPro" id="IPR000182">
    <property type="entry name" value="GNAT_dom"/>
</dbReference>
<keyword evidence="3 6" id="KW-0863">Zinc-finger</keyword>
<evidence type="ECO:0000256" key="7">
    <source>
        <dbReference type="SAM" id="MobiDB-lite"/>
    </source>
</evidence>
<dbReference type="CDD" id="cd04301">
    <property type="entry name" value="NAT_SF"/>
    <property type="match status" value="1"/>
</dbReference>
<dbReference type="SUPFAM" id="SSF57903">
    <property type="entry name" value="FYVE/PHD zinc finger"/>
    <property type="match status" value="1"/>
</dbReference>
<dbReference type="PROSITE" id="PS01359">
    <property type="entry name" value="ZF_PHD_1"/>
    <property type="match status" value="1"/>
</dbReference>
<dbReference type="InterPro" id="IPR011011">
    <property type="entry name" value="Znf_FYVE_PHD"/>
</dbReference>
<evidence type="ECO:0000313" key="11">
    <source>
        <dbReference type="Proteomes" id="UP000235145"/>
    </source>
</evidence>
<dbReference type="Pfam" id="PF16135">
    <property type="entry name" value="TDBD"/>
    <property type="match status" value="1"/>
</dbReference>
<dbReference type="InterPro" id="IPR056511">
    <property type="entry name" value="IDM1_C"/>
</dbReference>
<comment type="caution">
    <text evidence="10">The sequence shown here is derived from an EMBL/GenBank/DDBJ whole genome shotgun (WGS) entry which is preliminary data.</text>
</comment>
<feature type="domain" description="N-acetyltransferase" evidence="9">
    <location>
        <begin position="340"/>
        <end position="524"/>
    </location>
</feature>
<feature type="region of interest" description="Disordered" evidence="7">
    <location>
        <begin position="1"/>
        <end position="55"/>
    </location>
</feature>
<evidence type="ECO:0008006" key="12">
    <source>
        <dbReference type="Google" id="ProtNLM"/>
    </source>
</evidence>
<dbReference type="InterPro" id="IPR032308">
    <property type="entry name" value="TDBD"/>
</dbReference>
<dbReference type="GO" id="GO:0005634">
    <property type="term" value="C:nucleus"/>
    <property type="evidence" value="ECO:0000318"/>
    <property type="project" value="GO_Central"/>
</dbReference>
<feature type="domain" description="PHD-type" evidence="8">
    <location>
        <begin position="185"/>
        <end position="237"/>
    </location>
</feature>
<dbReference type="GO" id="GO:0003714">
    <property type="term" value="F:transcription corepressor activity"/>
    <property type="evidence" value="ECO:0000318"/>
    <property type="project" value="GO_Central"/>
</dbReference>
<evidence type="ECO:0000313" key="10">
    <source>
        <dbReference type="EMBL" id="KAJ0199172.1"/>
    </source>
</evidence>
<dbReference type="PANTHER" id="PTHR46309">
    <property type="entry name" value="PHD FINGER PROTEIN 12"/>
    <property type="match status" value="1"/>
</dbReference>
<dbReference type="Proteomes" id="UP000235145">
    <property type="component" value="Unassembled WGS sequence"/>
</dbReference>
<keyword evidence="4" id="KW-0862">Zinc</keyword>
<evidence type="ECO:0000256" key="5">
    <source>
        <dbReference type="ARBA" id="ARBA00023242"/>
    </source>
</evidence>
<evidence type="ECO:0000256" key="3">
    <source>
        <dbReference type="ARBA" id="ARBA00022771"/>
    </source>
</evidence>
<dbReference type="InterPro" id="IPR013083">
    <property type="entry name" value="Znf_RING/FYVE/PHD"/>
</dbReference>
<reference evidence="10 11" key="1">
    <citation type="journal article" date="2017" name="Nat. Commun.">
        <title>Genome assembly with in vitro proximity ligation data and whole-genome triplication in lettuce.</title>
        <authorList>
            <person name="Reyes-Chin-Wo S."/>
            <person name="Wang Z."/>
            <person name="Yang X."/>
            <person name="Kozik A."/>
            <person name="Arikit S."/>
            <person name="Song C."/>
            <person name="Xia L."/>
            <person name="Froenicke L."/>
            <person name="Lavelle D.O."/>
            <person name="Truco M.J."/>
            <person name="Xia R."/>
            <person name="Zhu S."/>
            <person name="Xu C."/>
            <person name="Xu H."/>
            <person name="Xu X."/>
            <person name="Cox K."/>
            <person name="Korf I."/>
            <person name="Meyers B.C."/>
            <person name="Michelmore R.W."/>
        </authorList>
    </citation>
    <scope>NUCLEOTIDE SEQUENCE [LARGE SCALE GENOMIC DNA]</scope>
    <source>
        <strain evidence="11">cv. Salinas</strain>
        <tissue evidence="10">Seedlings</tissue>
    </source>
</reference>
<keyword evidence="5" id="KW-0539">Nucleus</keyword>
<dbReference type="GO" id="GO:0016747">
    <property type="term" value="F:acyltransferase activity, transferring groups other than amino-acyl groups"/>
    <property type="evidence" value="ECO:0007669"/>
    <property type="project" value="InterPro"/>
</dbReference>
<dbReference type="InterPro" id="IPR001965">
    <property type="entry name" value="Znf_PHD"/>
</dbReference>
<evidence type="ECO:0000256" key="1">
    <source>
        <dbReference type="ARBA" id="ARBA00004123"/>
    </source>
</evidence>
<proteinExistence type="predicted"/>
<dbReference type="PANTHER" id="PTHR46309:SF5">
    <property type="entry name" value="GNAT FAMILY ACETYLTRANSFERASE"/>
    <property type="match status" value="1"/>
</dbReference>
<keyword evidence="11" id="KW-1185">Reference proteome</keyword>
<dbReference type="SUPFAM" id="SSF55729">
    <property type="entry name" value="Acyl-CoA N-acyltransferases (Nat)"/>
    <property type="match status" value="1"/>
</dbReference>
<dbReference type="PROSITE" id="PS50016">
    <property type="entry name" value="ZF_PHD_2"/>
    <property type="match status" value="1"/>
</dbReference>
<evidence type="ECO:0000256" key="6">
    <source>
        <dbReference type="PROSITE-ProRule" id="PRU00146"/>
    </source>
</evidence>
<dbReference type="InterPro" id="IPR019787">
    <property type="entry name" value="Znf_PHD-finger"/>
</dbReference>
<dbReference type="InterPro" id="IPR042163">
    <property type="entry name" value="PHF12"/>
</dbReference>
<dbReference type="InterPro" id="IPR019786">
    <property type="entry name" value="Zinc_finger_PHD-type_CS"/>
</dbReference>
<sequence length="534" mass="60950">MRALKPMNRNPSKKEHFKTGSSNKKRRLLDDGHFAWKNGGTSSSKSQRISTRRSKRLENCNPKETQKSATILSWLVDSKIVPDSATIYYTGTTTQDGFKKGTIEANGIVCACCRSFFTVPGFQVHTGGRIIDNPYDAIGVDGIQGDGSITPLSQCMESALKKRDEPEHHGIKHVTTKETDGDIYDDACMLCADGGNLICCEQCNSTFHEKCLGMQLCGKPITKRDSSWLTCSLCEKQCIRINYNILYPYRTLENYLIVYVNTDHVKCSKESLTIDINRFPRAFCEKSCRSIHEKLESKLGVKRMLEDDLSWTLLHRFDREYGSYEVGATKRLECYSKLAVAFRLFTACFEPIRDRHTRINMIRNVVYNCGSDYQRINFRRFFTGIIEKGDEVIAVASIRVHGSNLAEIPFIATAERHRNKGMCGKLLSGIESVSHGLRLGYLFLFLDNIDLEKYGGLVIVSELNRQDLQDFGVRTLVIPSSSETIRVWNEKYGFNLLKEETKKEIMKLNVLMFHDCLRMQKTIRGYTFLLFLFL</sequence>
<evidence type="ECO:0000256" key="2">
    <source>
        <dbReference type="ARBA" id="ARBA00022723"/>
    </source>
</evidence>
<feature type="compositionally biased region" description="Polar residues" evidence="7">
    <location>
        <begin position="39"/>
        <end position="49"/>
    </location>
</feature>
<organism evidence="10 11">
    <name type="scientific">Lactuca sativa</name>
    <name type="common">Garden lettuce</name>
    <dbReference type="NCBI Taxonomy" id="4236"/>
    <lineage>
        <taxon>Eukaryota</taxon>
        <taxon>Viridiplantae</taxon>
        <taxon>Streptophyta</taxon>
        <taxon>Embryophyta</taxon>
        <taxon>Tracheophyta</taxon>
        <taxon>Spermatophyta</taxon>
        <taxon>Magnoliopsida</taxon>
        <taxon>eudicotyledons</taxon>
        <taxon>Gunneridae</taxon>
        <taxon>Pentapetalae</taxon>
        <taxon>asterids</taxon>
        <taxon>campanulids</taxon>
        <taxon>Asterales</taxon>
        <taxon>Asteraceae</taxon>
        <taxon>Cichorioideae</taxon>
        <taxon>Cichorieae</taxon>
        <taxon>Lactucinae</taxon>
        <taxon>Lactuca</taxon>
    </lineage>
</organism>
<dbReference type="InterPro" id="IPR016181">
    <property type="entry name" value="Acyl_CoA_acyltransferase"/>
</dbReference>
<dbReference type="Pfam" id="PF23209">
    <property type="entry name" value="IDM1_C"/>
    <property type="match status" value="2"/>
</dbReference>
<protein>
    <recommendedName>
        <fullName evidence="12">PHD-type domain-containing protein</fullName>
    </recommendedName>
</protein>
<dbReference type="SMART" id="SM00249">
    <property type="entry name" value="PHD"/>
    <property type="match status" value="1"/>
</dbReference>
<dbReference type="GO" id="GO:0008270">
    <property type="term" value="F:zinc ion binding"/>
    <property type="evidence" value="ECO:0007669"/>
    <property type="project" value="UniProtKB-KW"/>
</dbReference>
<dbReference type="EMBL" id="NBSK02000006">
    <property type="protein sequence ID" value="KAJ0199172.1"/>
    <property type="molecule type" value="Genomic_DNA"/>
</dbReference>
<evidence type="ECO:0000259" key="9">
    <source>
        <dbReference type="PROSITE" id="PS51186"/>
    </source>
</evidence>
<dbReference type="PROSITE" id="PS51186">
    <property type="entry name" value="GNAT"/>
    <property type="match status" value="1"/>
</dbReference>
<evidence type="ECO:0000256" key="4">
    <source>
        <dbReference type="ARBA" id="ARBA00022833"/>
    </source>
</evidence>
<evidence type="ECO:0000259" key="8">
    <source>
        <dbReference type="PROSITE" id="PS50016"/>
    </source>
</evidence>
<gene>
    <name evidence="10" type="ORF">LSAT_V11C600334020</name>
</gene>
<name>A0A9R1X847_LACSA</name>
<comment type="subcellular location">
    <subcellularLocation>
        <location evidence="1">Nucleus</location>
    </subcellularLocation>
</comment>
<dbReference type="AlphaFoldDB" id="A0A9R1X847"/>